<sequence length="104" mass="11964">MNLEIKLKAGFFKTQAYCLTTKSRQIVLTPLDNGEMERQVIEWEELKSFSIISRNMISVELEIATLSHTYFGSISSSDDLEEIIKNLAREFGTKFIFQHGNIQT</sequence>
<evidence type="ECO:0000313" key="2">
    <source>
        <dbReference type="Proteomes" id="UP001524944"/>
    </source>
</evidence>
<reference evidence="1 2" key="1">
    <citation type="submission" date="2022-08" db="EMBL/GenBank/DDBJ databases">
        <title>Proteogenomics of the novel Dehalobacterium formicoaceticum strain EZ94 highlights a key role of methyltransferases during anaerobic dichloromethane degradation.</title>
        <authorList>
            <person name="Wasmund K."/>
        </authorList>
    </citation>
    <scope>NUCLEOTIDE SEQUENCE [LARGE SCALE GENOMIC DNA]</scope>
    <source>
        <strain evidence="1 2">EZ94</strain>
    </source>
</reference>
<evidence type="ECO:0000313" key="1">
    <source>
        <dbReference type="EMBL" id="MCR6544287.1"/>
    </source>
</evidence>
<protein>
    <submittedName>
        <fullName evidence="1">Uncharacterized protein</fullName>
    </submittedName>
</protein>
<name>A0ABT1Y093_9FIRM</name>
<dbReference type="EMBL" id="JANPWE010000001">
    <property type="protein sequence ID" value="MCR6544287.1"/>
    <property type="molecule type" value="Genomic_DNA"/>
</dbReference>
<organism evidence="1 2">
    <name type="scientific">Dehalobacterium formicoaceticum</name>
    <dbReference type="NCBI Taxonomy" id="51515"/>
    <lineage>
        <taxon>Bacteria</taxon>
        <taxon>Bacillati</taxon>
        <taxon>Bacillota</taxon>
        <taxon>Clostridia</taxon>
        <taxon>Eubacteriales</taxon>
        <taxon>Peptococcaceae</taxon>
        <taxon>Dehalobacterium</taxon>
    </lineage>
</organism>
<keyword evidence="2" id="KW-1185">Reference proteome</keyword>
<proteinExistence type="predicted"/>
<dbReference type="RefSeq" id="WP_257911911.1">
    <property type="nucleotide sequence ID" value="NZ_JANPWE010000001.1"/>
</dbReference>
<accession>A0ABT1Y093</accession>
<comment type="caution">
    <text evidence="1">The sequence shown here is derived from an EMBL/GenBank/DDBJ whole genome shotgun (WGS) entry which is preliminary data.</text>
</comment>
<dbReference type="Proteomes" id="UP001524944">
    <property type="component" value="Unassembled WGS sequence"/>
</dbReference>
<gene>
    <name evidence="1" type="ORF">NVS47_01950</name>
</gene>